<name>A0A250K3M6_9BACT</name>
<protein>
    <submittedName>
        <fullName evidence="1">Uncharacterized protein</fullName>
    </submittedName>
</protein>
<organism evidence="1 2">
    <name type="scientific">Corallococcus macrosporus DSM 14697</name>
    <dbReference type="NCBI Taxonomy" id="1189310"/>
    <lineage>
        <taxon>Bacteria</taxon>
        <taxon>Pseudomonadati</taxon>
        <taxon>Myxococcota</taxon>
        <taxon>Myxococcia</taxon>
        <taxon>Myxococcales</taxon>
        <taxon>Cystobacterineae</taxon>
        <taxon>Myxococcaceae</taxon>
        <taxon>Corallococcus</taxon>
    </lineage>
</organism>
<dbReference type="SUPFAM" id="SSF82784">
    <property type="entry name" value="OsmC-like"/>
    <property type="match status" value="1"/>
</dbReference>
<dbReference type="RefSeq" id="WP_013938089.1">
    <property type="nucleotide sequence ID" value="NZ_CP022203.1"/>
</dbReference>
<accession>A0A250K3M6</accession>
<dbReference type="KEGG" id="mmas:MYMAC_006002"/>
<proteinExistence type="predicted"/>
<reference evidence="1 2" key="1">
    <citation type="submission" date="2017-06" db="EMBL/GenBank/DDBJ databases">
        <title>Sequencing and comparative analysis of myxobacterial genomes.</title>
        <authorList>
            <person name="Rupp O."/>
            <person name="Goesmann A."/>
            <person name="Sogaard-Andersen L."/>
        </authorList>
    </citation>
    <scope>NUCLEOTIDE SEQUENCE [LARGE SCALE GENOMIC DNA]</scope>
    <source>
        <strain evidence="1 2">DSM 14697</strain>
    </source>
</reference>
<keyword evidence="2" id="KW-1185">Reference proteome</keyword>
<dbReference type="EMBL" id="CP022203">
    <property type="protein sequence ID" value="ATB50347.1"/>
    <property type="molecule type" value="Genomic_DNA"/>
</dbReference>
<evidence type="ECO:0000313" key="2">
    <source>
        <dbReference type="Proteomes" id="UP000217343"/>
    </source>
</evidence>
<dbReference type="Proteomes" id="UP000217343">
    <property type="component" value="Chromosome"/>
</dbReference>
<dbReference type="AlphaFoldDB" id="A0A250K3M6"/>
<dbReference type="InterPro" id="IPR036102">
    <property type="entry name" value="OsmC/Ohrsf"/>
</dbReference>
<gene>
    <name evidence="1" type="ORF">MYMAC_006002</name>
</gene>
<sequence>MKRNAGNKNTLNGPRARGVVEHLEDVSPDLPVVLGGIHPGGDPEHVFSACRAACAEAVCLRVTRARGLGVRSPWSHRDVDTRSASGLDLSVRGAW</sequence>
<evidence type="ECO:0000313" key="1">
    <source>
        <dbReference type="EMBL" id="ATB50347.1"/>
    </source>
</evidence>